<feature type="compositionally biased region" description="Basic and acidic residues" evidence="7">
    <location>
        <begin position="54"/>
        <end position="69"/>
    </location>
</feature>
<comment type="subcellular location">
    <subcellularLocation>
        <location evidence="1">Nucleus</location>
    </subcellularLocation>
</comment>
<keyword evidence="5" id="KW-0804">Transcription</keyword>
<proteinExistence type="predicted"/>
<dbReference type="PROSITE" id="PS50048">
    <property type="entry name" value="ZN2_CY6_FUNGAL_2"/>
    <property type="match status" value="1"/>
</dbReference>
<evidence type="ECO:0000256" key="1">
    <source>
        <dbReference type="ARBA" id="ARBA00004123"/>
    </source>
</evidence>
<keyword evidence="6" id="KW-0539">Nucleus</keyword>
<dbReference type="GeneID" id="69024330"/>
<keyword evidence="10" id="KW-1185">Reference proteome</keyword>
<dbReference type="InterPro" id="IPR007219">
    <property type="entry name" value="XnlR_reg_dom"/>
</dbReference>
<dbReference type="PANTHER" id="PTHR31845">
    <property type="entry name" value="FINGER DOMAIN PROTEIN, PUTATIVE-RELATED"/>
    <property type="match status" value="1"/>
</dbReference>
<accession>A0ABP2EV20</accession>
<feature type="compositionally biased region" description="Low complexity" evidence="7">
    <location>
        <begin position="14"/>
        <end position="23"/>
    </location>
</feature>
<dbReference type="InterPro" id="IPR036864">
    <property type="entry name" value="Zn2-C6_fun-type_DNA-bd_sf"/>
</dbReference>
<keyword evidence="4" id="KW-0238">DNA-binding</keyword>
<dbReference type="Pfam" id="PF04082">
    <property type="entry name" value="Fungal_trans"/>
    <property type="match status" value="1"/>
</dbReference>
<dbReference type="Gene3D" id="4.10.240.10">
    <property type="entry name" value="Zn(2)-C6 fungal-type DNA-binding domain"/>
    <property type="match status" value="1"/>
</dbReference>
<feature type="compositionally biased region" description="Polar residues" evidence="7">
    <location>
        <begin position="811"/>
        <end position="825"/>
    </location>
</feature>
<evidence type="ECO:0000256" key="6">
    <source>
        <dbReference type="ARBA" id="ARBA00023242"/>
    </source>
</evidence>
<evidence type="ECO:0000256" key="3">
    <source>
        <dbReference type="ARBA" id="ARBA00023015"/>
    </source>
</evidence>
<name>A0ABP2EV20_AJEDR</name>
<dbReference type="RefSeq" id="XP_045274174.1">
    <property type="nucleotide sequence ID" value="XM_045417323.1"/>
</dbReference>
<evidence type="ECO:0000313" key="9">
    <source>
        <dbReference type="EMBL" id="EEQ86669.1"/>
    </source>
</evidence>
<feature type="compositionally biased region" description="Gly residues" evidence="7">
    <location>
        <begin position="71"/>
        <end position="81"/>
    </location>
</feature>
<feature type="domain" description="Zn(2)-C6 fungal-type" evidence="8">
    <location>
        <begin position="112"/>
        <end position="146"/>
    </location>
</feature>
<feature type="region of interest" description="Disordered" evidence="7">
    <location>
        <begin position="179"/>
        <end position="201"/>
    </location>
</feature>
<evidence type="ECO:0000256" key="4">
    <source>
        <dbReference type="ARBA" id="ARBA00023125"/>
    </source>
</evidence>
<feature type="compositionally biased region" description="Polar residues" evidence="7">
    <location>
        <begin position="264"/>
        <end position="275"/>
    </location>
</feature>
<feature type="region of interest" description="Disordered" evidence="7">
    <location>
        <begin position="1"/>
        <end position="82"/>
    </location>
</feature>
<feature type="region of interest" description="Disordered" evidence="7">
    <location>
        <begin position="214"/>
        <end position="233"/>
    </location>
</feature>
<dbReference type="InterPro" id="IPR001138">
    <property type="entry name" value="Zn2Cys6_DnaBD"/>
</dbReference>
<dbReference type="Pfam" id="PF00172">
    <property type="entry name" value="Zn_clus"/>
    <property type="match status" value="1"/>
</dbReference>
<dbReference type="CDD" id="cd00067">
    <property type="entry name" value="GAL4"/>
    <property type="match status" value="1"/>
</dbReference>
<dbReference type="Proteomes" id="UP000002039">
    <property type="component" value="Unassembled WGS sequence"/>
</dbReference>
<feature type="compositionally biased region" description="Polar residues" evidence="7">
    <location>
        <begin position="24"/>
        <end position="33"/>
    </location>
</feature>
<dbReference type="PROSITE" id="PS00463">
    <property type="entry name" value="ZN2_CY6_FUNGAL_1"/>
    <property type="match status" value="1"/>
</dbReference>
<dbReference type="InterPro" id="IPR051089">
    <property type="entry name" value="prtT"/>
</dbReference>
<feature type="region of interest" description="Disordered" evidence="7">
    <location>
        <begin position="261"/>
        <end position="290"/>
    </location>
</feature>
<keyword evidence="2" id="KW-0479">Metal-binding</keyword>
<dbReference type="SMART" id="SM00066">
    <property type="entry name" value="GAL4"/>
    <property type="match status" value="1"/>
</dbReference>
<dbReference type="EMBL" id="EQ999974">
    <property type="protein sequence ID" value="EEQ86669.1"/>
    <property type="molecule type" value="Genomic_DNA"/>
</dbReference>
<sequence>MDADPRAPRRHTAPSQSSSTPTSDLSIQQTHTTYYYDDSPNPQSPHSATLGGGPHDDDSTRDRDQDHRIGTGAGTGIGVGAGTYTESTVVTDAHNHNNNPNDPLADLKRPRACEACRQLKVRCDPHPDTPDGPCKRCAKANRRCVVTVPTRKRQKKADSRVAELERKIDALTASLQATRARNGSNAAGSGGMGSPVLRSGSAAEDLPAARWMGGVQHHGSESRRATTGGSMAGLAGNKRYASGEFKSRFGNAGILVPLAARPHSPTTESTSTFYDGSNHGGDGNTPDNWPPILPTIDRALKARYDYEYTDVIDRGVVDTEMALKCFNRYVNDIAPLLPFVVFPPETTMAEVRRTKPILLLAILSISIGIFNADLQTSLLNELFRLFADQVIVKGSKSLELVQAIMLSMIWYTPPDHYEEMKFFQLIHIAATMAMDLGMNRRTKSKAKSKSMGMWREIMGKKVVMLDPDAPETRRAWLGCYFMCVNVAMSLRRPILTRWHPYMDESLEILETSPDALPSDRNLIQWVKLAHLGEEILFQFSMDDPATNVDITDPKNQYALKGFERRLAEWRKEVPPECYSPLMRHYELVLNIYMHEIGMHADHNIDDFKPPFINSLTSDNPVNLGSPAHVDALTVCLTSIYEAIDTFTSLDYTTIQSSPTIHFVRTSYACVALIKLYTAASYPATRLGQVFNPTDFKIEYYLTKLIAHLKGSGERMSGRVPSRFSLMLGILKTWFLKRKEGKPVSTGSGPWSFFQPKDIRTYIAPEPRASESESAGQAQATCNPESTPLHLQNHAAMGHPETQQSHHHQSSLSPQNVRTDTHTTTLPIHPSTTNTSNIATNTIPANEHWTPFGPSPGMGIFPTTTVPNQPLSSQYLPRHPTQAFVTADSGGLVNPQQPELDPQQAFMLTQDMQLMFQQDELAGLGNMWDDIFFPFPLDETGQPL</sequence>
<gene>
    <name evidence="9" type="ORF">BDCG_01789</name>
</gene>
<feature type="compositionally biased region" description="Polar residues" evidence="7">
    <location>
        <begin position="780"/>
        <end position="789"/>
    </location>
</feature>
<evidence type="ECO:0000256" key="7">
    <source>
        <dbReference type="SAM" id="MobiDB-lite"/>
    </source>
</evidence>
<evidence type="ECO:0000259" key="8">
    <source>
        <dbReference type="PROSITE" id="PS50048"/>
    </source>
</evidence>
<evidence type="ECO:0000256" key="2">
    <source>
        <dbReference type="ARBA" id="ARBA00022723"/>
    </source>
</evidence>
<reference evidence="10" key="1">
    <citation type="journal article" date="2015" name="PLoS Genet.">
        <title>The dynamic genome and transcriptome of the human fungal pathogen Blastomyces and close relative Emmonsia.</title>
        <authorList>
            <person name="Munoz J.F."/>
            <person name="Gauthier G.M."/>
            <person name="Desjardins C.A."/>
            <person name="Gallo J.E."/>
            <person name="Holder J."/>
            <person name="Sullivan T.D."/>
            <person name="Marty A.J."/>
            <person name="Carmen J.C."/>
            <person name="Chen Z."/>
            <person name="Ding L."/>
            <person name="Gujja S."/>
            <person name="Magrini V."/>
            <person name="Misas E."/>
            <person name="Mitreva M."/>
            <person name="Priest M."/>
            <person name="Saif S."/>
            <person name="Whiston E.A."/>
            <person name="Young S."/>
            <person name="Zeng Q."/>
            <person name="Goldman W.E."/>
            <person name="Mardis E.R."/>
            <person name="Taylor J.W."/>
            <person name="McEwen J.G."/>
            <person name="Clay O.K."/>
            <person name="Klein B.S."/>
            <person name="Cuomo C.A."/>
        </authorList>
    </citation>
    <scope>NUCLEOTIDE SEQUENCE [LARGE SCALE GENOMIC DNA]</scope>
    <source>
        <strain evidence="10">ER-3 / ATCC MYA-2586</strain>
    </source>
</reference>
<dbReference type="PANTHER" id="PTHR31845:SF39">
    <property type="entry name" value="TRANSCRIPTION FACTOR PBCR-RELATED"/>
    <property type="match status" value="1"/>
</dbReference>
<evidence type="ECO:0000313" key="10">
    <source>
        <dbReference type="Proteomes" id="UP000002039"/>
    </source>
</evidence>
<keyword evidence="3" id="KW-0805">Transcription regulation</keyword>
<protein>
    <submittedName>
        <fullName evidence="9">C6 transcription factor</fullName>
    </submittedName>
</protein>
<dbReference type="CDD" id="cd12148">
    <property type="entry name" value="fungal_TF_MHR"/>
    <property type="match status" value="1"/>
</dbReference>
<organism evidence="9 10">
    <name type="scientific">Ajellomyces dermatitidis (strain ER-3 / ATCC MYA-2586)</name>
    <name type="common">Blastomyces dermatitidis</name>
    <dbReference type="NCBI Taxonomy" id="559297"/>
    <lineage>
        <taxon>Eukaryota</taxon>
        <taxon>Fungi</taxon>
        <taxon>Dikarya</taxon>
        <taxon>Ascomycota</taxon>
        <taxon>Pezizomycotina</taxon>
        <taxon>Eurotiomycetes</taxon>
        <taxon>Eurotiomycetidae</taxon>
        <taxon>Onygenales</taxon>
        <taxon>Ajellomycetaceae</taxon>
        <taxon>Blastomyces</taxon>
    </lineage>
</organism>
<evidence type="ECO:0000256" key="5">
    <source>
        <dbReference type="ARBA" id="ARBA00023163"/>
    </source>
</evidence>
<dbReference type="SUPFAM" id="SSF57701">
    <property type="entry name" value="Zn2/Cys6 DNA-binding domain"/>
    <property type="match status" value="1"/>
</dbReference>
<feature type="region of interest" description="Disordered" evidence="7">
    <location>
        <begin position="766"/>
        <end position="836"/>
    </location>
</feature>